<evidence type="ECO:0000256" key="1">
    <source>
        <dbReference type="ARBA" id="ARBA00004115"/>
    </source>
</evidence>
<gene>
    <name evidence="12" type="ORF">CXQ85_002371</name>
</gene>
<dbReference type="PANTHER" id="PTHR28285">
    <property type="entry name" value="PROTEIN BIG1"/>
    <property type="match status" value="1"/>
</dbReference>
<evidence type="ECO:0000313" key="12">
    <source>
        <dbReference type="EMBL" id="PVH20577.1"/>
    </source>
</evidence>
<dbReference type="Proteomes" id="UP000244309">
    <property type="component" value="Unassembled WGS sequence"/>
</dbReference>
<dbReference type="InterPro" id="IPR037654">
    <property type="entry name" value="Big1"/>
</dbReference>
<feature type="transmembrane region" description="Helical" evidence="10">
    <location>
        <begin position="242"/>
        <end position="264"/>
    </location>
</feature>
<keyword evidence="13" id="KW-1185">Reference proteome</keyword>
<evidence type="ECO:0000256" key="5">
    <source>
        <dbReference type="ARBA" id="ARBA00022729"/>
    </source>
</evidence>
<dbReference type="GO" id="GO:0071555">
    <property type="term" value="P:cell wall organization"/>
    <property type="evidence" value="ECO:0007669"/>
    <property type="project" value="UniProtKB-KW"/>
</dbReference>
<dbReference type="InterPro" id="IPR046756">
    <property type="entry name" value="VAS1/VOA1_TM"/>
</dbReference>
<keyword evidence="6" id="KW-0256">Endoplasmic reticulum</keyword>
<dbReference type="Pfam" id="PF20520">
    <property type="entry name" value="Ac45-VOA1_TM"/>
    <property type="match status" value="1"/>
</dbReference>
<keyword evidence="8 10" id="KW-0472">Membrane</keyword>
<keyword evidence="7 10" id="KW-1133">Transmembrane helix</keyword>
<evidence type="ECO:0000259" key="11">
    <source>
        <dbReference type="Pfam" id="PF20520"/>
    </source>
</evidence>
<evidence type="ECO:0000256" key="2">
    <source>
        <dbReference type="ARBA" id="ARBA00008203"/>
    </source>
</evidence>
<evidence type="ECO:0000313" key="13">
    <source>
        <dbReference type="Proteomes" id="UP000244309"/>
    </source>
</evidence>
<keyword evidence="9" id="KW-0961">Cell wall biogenesis/degradation</keyword>
<evidence type="ECO:0000256" key="7">
    <source>
        <dbReference type="ARBA" id="ARBA00022989"/>
    </source>
</evidence>
<comment type="similarity">
    <text evidence="2">Belongs to the BIG1 family.</text>
</comment>
<evidence type="ECO:0000256" key="3">
    <source>
        <dbReference type="ARBA" id="ARBA00022089"/>
    </source>
</evidence>
<evidence type="ECO:0000256" key="9">
    <source>
        <dbReference type="ARBA" id="ARBA00023316"/>
    </source>
</evidence>
<evidence type="ECO:0000256" key="10">
    <source>
        <dbReference type="SAM" id="Phobius"/>
    </source>
</evidence>
<feature type="domain" description="V-type proton ATPase subunit S1/VOA1 transmembrane" evidence="11">
    <location>
        <begin position="237"/>
        <end position="276"/>
    </location>
</feature>
<dbReference type="PANTHER" id="PTHR28285:SF1">
    <property type="entry name" value="PROTEIN BIG1"/>
    <property type="match status" value="1"/>
</dbReference>
<reference evidence="12 13" key="1">
    <citation type="submission" date="2017-12" db="EMBL/GenBank/DDBJ databases">
        <title>Genome Sequence of a Multidrug-Resistant Candida haemulonii Isolate from a Patient with Chronic Leg Ulcers in Israel.</title>
        <authorList>
            <person name="Chow N.A."/>
            <person name="Gade L."/>
            <person name="Batra D."/>
            <person name="Rowe L.A."/>
            <person name="Ben-Ami R."/>
            <person name="Loparev V.N."/>
            <person name="Litvintseva A.P."/>
        </authorList>
    </citation>
    <scope>NUCLEOTIDE SEQUENCE [LARGE SCALE GENOMIC DNA]</scope>
    <source>
        <strain evidence="12 13">B11899</strain>
    </source>
</reference>
<dbReference type="AlphaFoldDB" id="A0A2V1AQS3"/>
<evidence type="ECO:0000256" key="6">
    <source>
        <dbReference type="ARBA" id="ARBA00022824"/>
    </source>
</evidence>
<sequence length="285" mass="31975">MKLITGVAVYASAVMAYVNTAPMFSSKALLDNRYLTDAHDVSSQLENLTKDWCSQEQKLPMIIYRVKNLAKGSNDLAEAFTNVRYESPSQLDLTLHSSCQVHYSTNNPSELNAGEVYVVDLDDDSNYKVNDLLSEDAFVTVQGKPNGGKARSFMAGIKEYVDDFQQGWAKRQDEQDEADAEAFEEIESAFRAAESLIAHEEGDSFVTALAEDKETSSGSEEQKQKTDGRSNLFTKYQFFTPGIWSCLIISLFLVYVLLTAVGWISSIQITYKSFEKQVDYEKKTE</sequence>
<dbReference type="GO" id="GO:0009272">
    <property type="term" value="P:fungal-type cell wall biogenesis"/>
    <property type="evidence" value="ECO:0007669"/>
    <property type="project" value="TreeGrafter"/>
</dbReference>
<dbReference type="EMBL" id="PKFO01000003">
    <property type="protein sequence ID" value="PVH20577.1"/>
    <property type="molecule type" value="Genomic_DNA"/>
</dbReference>
<comment type="caution">
    <text evidence="12">The sequence shown here is derived from an EMBL/GenBank/DDBJ whole genome shotgun (WGS) entry which is preliminary data.</text>
</comment>
<dbReference type="GO" id="GO:0006078">
    <property type="term" value="P:(1-&gt;6)-beta-D-glucan biosynthetic process"/>
    <property type="evidence" value="ECO:0007669"/>
    <property type="project" value="TreeGrafter"/>
</dbReference>
<name>A0A2V1AQS3_9ASCO</name>
<dbReference type="STRING" id="45357.A0A2V1AQS3"/>
<comment type="subcellular location">
    <subcellularLocation>
        <location evidence="1">Endoplasmic reticulum membrane</location>
        <topology evidence="1">Single-pass type I membrane protein</topology>
    </subcellularLocation>
</comment>
<keyword evidence="4 10" id="KW-0812">Transmembrane</keyword>
<protein>
    <recommendedName>
        <fullName evidence="3">Protein BIG1</fullName>
    </recommendedName>
</protein>
<organism evidence="12 13">
    <name type="scientific">Candidozyma haemuli</name>
    <dbReference type="NCBI Taxonomy" id="45357"/>
    <lineage>
        <taxon>Eukaryota</taxon>
        <taxon>Fungi</taxon>
        <taxon>Dikarya</taxon>
        <taxon>Ascomycota</taxon>
        <taxon>Saccharomycotina</taxon>
        <taxon>Pichiomycetes</taxon>
        <taxon>Metschnikowiaceae</taxon>
        <taxon>Candidozyma</taxon>
    </lineage>
</organism>
<evidence type="ECO:0000256" key="8">
    <source>
        <dbReference type="ARBA" id="ARBA00023136"/>
    </source>
</evidence>
<dbReference type="RefSeq" id="XP_025341517.1">
    <property type="nucleotide sequence ID" value="XM_025486052.1"/>
</dbReference>
<keyword evidence="5" id="KW-0732">Signal</keyword>
<dbReference type="VEuPathDB" id="FungiDB:CXQ85_002371"/>
<accession>A0A2V1AQS3</accession>
<dbReference type="GeneID" id="37007702"/>
<proteinExistence type="inferred from homology"/>
<evidence type="ECO:0000256" key="4">
    <source>
        <dbReference type="ARBA" id="ARBA00022692"/>
    </source>
</evidence>
<dbReference type="GO" id="GO:0005789">
    <property type="term" value="C:endoplasmic reticulum membrane"/>
    <property type="evidence" value="ECO:0007669"/>
    <property type="project" value="UniProtKB-SubCell"/>
</dbReference>
<dbReference type="OrthoDB" id="9985059at2759"/>